<protein>
    <recommendedName>
        <fullName evidence="3">Sec translocon accessory complex subunit YajC</fullName>
    </recommendedName>
</protein>
<evidence type="ECO:0000256" key="9">
    <source>
        <dbReference type="ARBA" id="ARBA00023010"/>
    </source>
</evidence>
<dbReference type="SMART" id="SM01323">
    <property type="entry name" value="YajC"/>
    <property type="match status" value="1"/>
</dbReference>
<dbReference type="AlphaFoldDB" id="A0A928DQ87"/>
<keyword evidence="7" id="KW-0653">Protein transport</keyword>
<feature type="transmembrane region" description="Helical" evidence="11">
    <location>
        <begin position="6"/>
        <end position="26"/>
    </location>
</feature>
<dbReference type="InterPro" id="IPR003849">
    <property type="entry name" value="Preprotein_translocase_YajC"/>
</dbReference>
<reference evidence="12" key="1">
    <citation type="submission" date="2019-04" db="EMBL/GenBank/DDBJ databases">
        <title>Evolution of Biomass-Degrading Anaerobic Consortia Revealed by Metagenomics.</title>
        <authorList>
            <person name="Peng X."/>
        </authorList>
    </citation>
    <scope>NUCLEOTIDE SEQUENCE</scope>
    <source>
        <strain evidence="12">SIG66</strain>
    </source>
</reference>
<proteinExistence type="inferred from homology"/>
<evidence type="ECO:0000256" key="7">
    <source>
        <dbReference type="ARBA" id="ARBA00022927"/>
    </source>
</evidence>
<comment type="similarity">
    <text evidence="2">Belongs to the YajC family.</text>
</comment>
<accession>A0A928DQ87</accession>
<sequence>METTAQGGGMIFWLLMMAFAFIVIFMPARSQKKREQELMAKVNALQKGDQVIIPGGIIGTVAGFKDNAIEVKIAESVKLTVLKTAIVGLVNDLQPAAKEGGAK</sequence>
<dbReference type="Pfam" id="PF02699">
    <property type="entry name" value="YajC"/>
    <property type="match status" value="1"/>
</dbReference>
<evidence type="ECO:0000256" key="3">
    <source>
        <dbReference type="ARBA" id="ARBA00014962"/>
    </source>
</evidence>
<dbReference type="EMBL" id="SUVG01000006">
    <property type="protein sequence ID" value="MBE6421578.1"/>
    <property type="molecule type" value="Genomic_DNA"/>
</dbReference>
<comment type="subcellular location">
    <subcellularLocation>
        <location evidence="1">Cell membrane</location>
        <topology evidence="1">Single-pass membrane protein</topology>
    </subcellularLocation>
</comment>
<keyword evidence="5" id="KW-1003">Cell membrane</keyword>
<dbReference type="GO" id="GO:0015031">
    <property type="term" value="P:protein transport"/>
    <property type="evidence" value="ECO:0007669"/>
    <property type="project" value="UniProtKB-KW"/>
</dbReference>
<dbReference type="PANTHER" id="PTHR33909">
    <property type="entry name" value="SEC TRANSLOCON ACCESSORY COMPLEX SUBUNIT YAJC"/>
    <property type="match status" value="1"/>
</dbReference>
<evidence type="ECO:0000256" key="2">
    <source>
        <dbReference type="ARBA" id="ARBA00006742"/>
    </source>
</evidence>
<evidence type="ECO:0000256" key="10">
    <source>
        <dbReference type="ARBA" id="ARBA00023136"/>
    </source>
</evidence>
<keyword evidence="10 11" id="KW-0472">Membrane</keyword>
<keyword evidence="6 11" id="KW-0812">Transmembrane</keyword>
<dbReference type="PANTHER" id="PTHR33909:SF1">
    <property type="entry name" value="SEC TRANSLOCON ACCESSORY COMPLEX SUBUNIT YAJC"/>
    <property type="match status" value="1"/>
</dbReference>
<evidence type="ECO:0000256" key="8">
    <source>
        <dbReference type="ARBA" id="ARBA00022989"/>
    </source>
</evidence>
<evidence type="ECO:0000256" key="4">
    <source>
        <dbReference type="ARBA" id="ARBA00022448"/>
    </source>
</evidence>
<dbReference type="NCBIfam" id="TIGR00739">
    <property type="entry name" value="yajC"/>
    <property type="match status" value="1"/>
</dbReference>
<evidence type="ECO:0000256" key="1">
    <source>
        <dbReference type="ARBA" id="ARBA00004162"/>
    </source>
</evidence>
<dbReference type="Proteomes" id="UP000725649">
    <property type="component" value="Unassembled WGS sequence"/>
</dbReference>
<gene>
    <name evidence="12" type="primary">yajC</name>
    <name evidence="12" type="ORF">E7027_05575</name>
</gene>
<keyword evidence="8 11" id="KW-1133">Transmembrane helix</keyword>
<evidence type="ECO:0000313" key="12">
    <source>
        <dbReference type="EMBL" id="MBE6421578.1"/>
    </source>
</evidence>
<evidence type="ECO:0000256" key="6">
    <source>
        <dbReference type="ARBA" id="ARBA00022692"/>
    </source>
</evidence>
<evidence type="ECO:0000256" key="11">
    <source>
        <dbReference type="SAM" id="Phobius"/>
    </source>
</evidence>
<evidence type="ECO:0000313" key="13">
    <source>
        <dbReference type="Proteomes" id="UP000725649"/>
    </source>
</evidence>
<name>A0A928DQ87_9BACT</name>
<keyword evidence="9" id="KW-0811">Translocation</keyword>
<dbReference type="GO" id="GO:0005886">
    <property type="term" value="C:plasma membrane"/>
    <property type="evidence" value="ECO:0007669"/>
    <property type="project" value="UniProtKB-SubCell"/>
</dbReference>
<comment type="caution">
    <text evidence="12">The sequence shown here is derived from an EMBL/GenBank/DDBJ whole genome shotgun (WGS) entry which is preliminary data.</text>
</comment>
<keyword evidence="4" id="KW-0813">Transport</keyword>
<evidence type="ECO:0000256" key="5">
    <source>
        <dbReference type="ARBA" id="ARBA00022475"/>
    </source>
</evidence>
<organism evidence="12 13">
    <name type="scientific">Candidatus Avelusimicrobium gallicola</name>
    <dbReference type="NCBI Taxonomy" id="2562704"/>
    <lineage>
        <taxon>Bacteria</taxon>
        <taxon>Pseudomonadati</taxon>
        <taxon>Elusimicrobiota</taxon>
        <taxon>Elusimicrobia</taxon>
        <taxon>Elusimicrobiales</taxon>
        <taxon>Elusimicrobiaceae</taxon>
        <taxon>Candidatus Avelusimicrobium</taxon>
    </lineage>
</organism>